<evidence type="ECO:0000259" key="2">
    <source>
        <dbReference type="Pfam" id="PF13360"/>
    </source>
</evidence>
<dbReference type="PANTHER" id="PTHR34512">
    <property type="entry name" value="CELL SURFACE PROTEIN"/>
    <property type="match status" value="1"/>
</dbReference>
<dbReference type="EMBL" id="JAENII010000004">
    <property type="protein sequence ID" value="MBK1826804.1"/>
    <property type="molecule type" value="Genomic_DNA"/>
</dbReference>
<dbReference type="Pfam" id="PF13360">
    <property type="entry name" value="PQQ_2"/>
    <property type="match status" value="1"/>
</dbReference>
<dbReference type="Proteomes" id="UP000658278">
    <property type="component" value="Unassembled WGS sequence"/>
</dbReference>
<dbReference type="AlphaFoldDB" id="A0A934VE02"/>
<dbReference type="SMART" id="SM00564">
    <property type="entry name" value="PQQ"/>
    <property type="match status" value="3"/>
</dbReference>
<dbReference type="Gene3D" id="2.130.10.10">
    <property type="entry name" value="YVTN repeat-like/Quinoprotein amine dehydrogenase"/>
    <property type="match status" value="1"/>
</dbReference>
<comment type="caution">
    <text evidence="3">The sequence shown here is derived from an EMBL/GenBank/DDBJ whole genome shotgun (WGS) entry which is preliminary data.</text>
</comment>
<feature type="domain" description="Pyrrolo-quinoline quinone repeat" evidence="2">
    <location>
        <begin position="107"/>
        <end position="328"/>
    </location>
</feature>
<feature type="signal peptide" evidence="1">
    <location>
        <begin position="1"/>
        <end position="20"/>
    </location>
</feature>
<evidence type="ECO:0000313" key="4">
    <source>
        <dbReference type="Proteomes" id="UP000658278"/>
    </source>
</evidence>
<accession>A0A934VE02</accession>
<dbReference type="InterPro" id="IPR002372">
    <property type="entry name" value="PQQ_rpt_dom"/>
</dbReference>
<evidence type="ECO:0000256" key="1">
    <source>
        <dbReference type="SAM" id="SignalP"/>
    </source>
</evidence>
<name>A0A934VE02_9BACT</name>
<feature type="chain" id="PRO_5037060407" evidence="1">
    <location>
        <begin position="21"/>
        <end position="404"/>
    </location>
</feature>
<protein>
    <submittedName>
        <fullName evidence="3">PQQ-binding-like beta-propeller repeat protein</fullName>
    </submittedName>
</protein>
<keyword evidence="1" id="KW-0732">Signal</keyword>
<dbReference type="SUPFAM" id="SSF50998">
    <property type="entry name" value="Quinoprotein alcohol dehydrogenase-like"/>
    <property type="match status" value="1"/>
</dbReference>
<keyword evidence="4" id="KW-1185">Reference proteome</keyword>
<evidence type="ECO:0000313" key="3">
    <source>
        <dbReference type="EMBL" id="MBK1826804.1"/>
    </source>
</evidence>
<dbReference type="RefSeq" id="WP_200278093.1">
    <property type="nucleotide sequence ID" value="NZ_JAENII010000004.1"/>
</dbReference>
<reference evidence="3" key="1">
    <citation type="submission" date="2021-01" db="EMBL/GenBank/DDBJ databases">
        <title>Modified the classification status of verrucomicrobia.</title>
        <authorList>
            <person name="Feng X."/>
        </authorList>
    </citation>
    <scope>NUCLEOTIDE SEQUENCE</scope>
    <source>
        <strain evidence="3">KCTC 22201</strain>
    </source>
</reference>
<sequence>MKISALICLLGAGVVASAHAGDWPRYLGPGGEAKVEGSLGKSFAPKEVWKADIGKGCSGFAIAEGKAVVMGNTGDKDVVWCFDARSGKLEWKYEYAEELNPKFYDGGPSVTPTIDAGRVYTLSRTGNLFCLSLKDGSVKWHKHYQTDFGGKAPSWGFAAAPIVRGDELYCLPCAKDAAVYVLNKATGEVSWKFGKGKTKAGYAAPVFFKYQGKHAVAVFHGRELVTYDLDNNGEPLFNFTWRTSYDVNASNPQFHDGKMFLASGYGMGYVVIDVSGDSPEVLHKEEDTRMIFQNSVRIGDDIVGVFGDKNIDAELIRMELGSGKIHWREKMPGTRGSSLMVGDQMVILAETGDLIAGTPSLKGWQELGRARILQDGKCWAPVAYADGLVFARTNKGEAVCVKVK</sequence>
<dbReference type="PANTHER" id="PTHR34512:SF30">
    <property type="entry name" value="OUTER MEMBRANE PROTEIN ASSEMBLY FACTOR BAMB"/>
    <property type="match status" value="1"/>
</dbReference>
<dbReference type="InterPro" id="IPR011047">
    <property type="entry name" value="Quinoprotein_ADH-like_sf"/>
</dbReference>
<dbReference type="InterPro" id="IPR015943">
    <property type="entry name" value="WD40/YVTN_repeat-like_dom_sf"/>
</dbReference>
<organism evidence="3 4">
    <name type="scientific">Haloferula rosea</name>
    <dbReference type="NCBI Taxonomy" id="490093"/>
    <lineage>
        <taxon>Bacteria</taxon>
        <taxon>Pseudomonadati</taxon>
        <taxon>Verrucomicrobiota</taxon>
        <taxon>Verrucomicrobiia</taxon>
        <taxon>Verrucomicrobiales</taxon>
        <taxon>Verrucomicrobiaceae</taxon>
        <taxon>Haloferula</taxon>
    </lineage>
</organism>
<gene>
    <name evidence="3" type="ORF">JIN81_07225</name>
</gene>
<dbReference type="InterPro" id="IPR018391">
    <property type="entry name" value="PQQ_b-propeller_rpt"/>
</dbReference>
<proteinExistence type="predicted"/>